<gene>
    <name evidence="2" type="ORF">HLB35_02070</name>
</gene>
<dbReference type="AlphaFoldDB" id="A0A7Y3X8Q5"/>
<evidence type="ECO:0000313" key="3">
    <source>
        <dbReference type="Proteomes" id="UP000588806"/>
    </source>
</evidence>
<keyword evidence="1" id="KW-0472">Membrane</keyword>
<reference evidence="2 3" key="1">
    <citation type="submission" date="2020-05" db="EMBL/GenBank/DDBJ databases">
        <authorList>
            <person name="Ruan W."/>
            <person name="Jeon C.O."/>
            <person name="Chun B.H."/>
        </authorList>
    </citation>
    <scope>NUCLEOTIDE SEQUENCE [LARGE SCALE GENOMIC DNA]</scope>
    <source>
        <strain evidence="2 3">TBZ9</strain>
    </source>
</reference>
<feature type="transmembrane region" description="Helical" evidence="1">
    <location>
        <begin position="44"/>
        <end position="65"/>
    </location>
</feature>
<keyword evidence="1" id="KW-1133">Transmembrane helix</keyword>
<name>A0A7Y3X8Q5_9GAMM</name>
<feature type="transmembrane region" description="Helical" evidence="1">
    <location>
        <begin position="71"/>
        <end position="89"/>
    </location>
</feature>
<keyword evidence="3" id="KW-1185">Reference proteome</keyword>
<accession>A0A7Y3X8Q5</accession>
<dbReference type="RefSeq" id="WP_171701310.1">
    <property type="nucleotide sequence ID" value="NZ_JABFHI010000001.1"/>
</dbReference>
<feature type="transmembrane region" description="Helical" evidence="1">
    <location>
        <begin position="138"/>
        <end position="158"/>
    </location>
</feature>
<feature type="transmembrane region" description="Helical" evidence="1">
    <location>
        <begin position="96"/>
        <end position="118"/>
    </location>
</feature>
<proteinExistence type="predicted"/>
<protein>
    <submittedName>
        <fullName evidence="2">DUF2157 domain-containing protein</fullName>
    </submittedName>
</protein>
<comment type="caution">
    <text evidence="2">The sequence shown here is derived from an EMBL/GenBank/DDBJ whole genome shotgun (WGS) entry which is preliminary data.</text>
</comment>
<dbReference type="EMBL" id="JABFHI010000001">
    <property type="protein sequence ID" value="NOG30852.1"/>
    <property type="molecule type" value="Genomic_DNA"/>
</dbReference>
<feature type="transmembrane region" description="Helical" evidence="1">
    <location>
        <begin position="165"/>
        <end position="185"/>
    </location>
</feature>
<organism evidence="2 3">
    <name type="scientific">Vreelandella azerica</name>
    <dbReference type="NCBI Taxonomy" id="2732867"/>
    <lineage>
        <taxon>Bacteria</taxon>
        <taxon>Pseudomonadati</taxon>
        <taxon>Pseudomonadota</taxon>
        <taxon>Gammaproteobacteria</taxon>
        <taxon>Oceanospirillales</taxon>
        <taxon>Halomonadaceae</taxon>
        <taxon>Vreelandella</taxon>
    </lineage>
</organism>
<dbReference type="Proteomes" id="UP000588806">
    <property type="component" value="Unassembled WGS sequence"/>
</dbReference>
<feature type="transmembrane region" description="Helical" evidence="1">
    <location>
        <begin position="224"/>
        <end position="241"/>
    </location>
</feature>
<feature type="transmembrane region" description="Helical" evidence="1">
    <location>
        <begin position="271"/>
        <end position="288"/>
    </location>
</feature>
<feature type="transmembrane region" description="Helical" evidence="1">
    <location>
        <begin position="247"/>
        <end position="266"/>
    </location>
</feature>
<evidence type="ECO:0000256" key="1">
    <source>
        <dbReference type="SAM" id="Phobius"/>
    </source>
</evidence>
<evidence type="ECO:0000313" key="2">
    <source>
        <dbReference type="EMBL" id="NOG30852.1"/>
    </source>
</evidence>
<sequence length="342" mass="38745">MKITRKQLSQAADEQIISREQADALYWFLQAQPDEVPRFTFSHLLYYLGGLIAIGAMSVFMTLGWEAFGGAGIFLISVVYAAIALIITHRLAARKLVIPAGICAAFVVCMMPLAIYGLQHWMGVWPDDSVYQDYHRVVKWHWLYMELATLAVGSVMLWKYRYPFLVMPIAVTLWYMTMDVAVLVSGEDITLLTRGLISLYVGLLMIGLALWVDIRSRHHADYAYWLYLFGVVAFWLGLSIQESDSELSKFLYFCINLAMVGVGAVLLRRVFVLFGALGICGYLGYLAFHVFQDSWLFPIALSAIGLGIIYVGIQWQKHEQAITHKLRALLPAVIREWLSSRP</sequence>
<keyword evidence="1" id="KW-0812">Transmembrane</keyword>
<reference evidence="2 3" key="2">
    <citation type="submission" date="2020-06" db="EMBL/GenBank/DDBJ databases">
        <title>Halomonas songnenensis sp. nov., a moderately halophilic bacterium isolated from saline and alkaline soils.</title>
        <authorList>
            <person name="Jiang J."/>
            <person name="Pan Y."/>
        </authorList>
    </citation>
    <scope>NUCLEOTIDE SEQUENCE [LARGE SCALE GENOMIC DNA]</scope>
    <source>
        <strain evidence="2 3">TBZ9</strain>
    </source>
</reference>
<feature type="transmembrane region" description="Helical" evidence="1">
    <location>
        <begin position="294"/>
        <end position="313"/>
    </location>
</feature>
<feature type="transmembrane region" description="Helical" evidence="1">
    <location>
        <begin position="191"/>
        <end position="212"/>
    </location>
</feature>